<dbReference type="Proteomes" id="UP000335636">
    <property type="component" value="Unassembled WGS sequence"/>
</dbReference>
<dbReference type="Proteomes" id="UP000662637">
    <property type="component" value="Unassembled WGS sequence"/>
</dbReference>
<organism evidence="3 4">
    <name type="scientific">Marmota monax</name>
    <name type="common">Woodchuck</name>
    <dbReference type="NCBI Taxonomy" id="9995"/>
    <lineage>
        <taxon>Eukaryota</taxon>
        <taxon>Metazoa</taxon>
        <taxon>Chordata</taxon>
        <taxon>Craniata</taxon>
        <taxon>Vertebrata</taxon>
        <taxon>Euteleostomi</taxon>
        <taxon>Mammalia</taxon>
        <taxon>Eutheria</taxon>
        <taxon>Euarchontoglires</taxon>
        <taxon>Glires</taxon>
        <taxon>Rodentia</taxon>
        <taxon>Sciuromorpha</taxon>
        <taxon>Sciuridae</taxon>
        <taxon>Xerinae</taxon>
        <taxon>Marmotini</taxon>
        <taxon>Marmota</taxon>
    </lineage>
</organism>
<evidence type="ECO:0000313" key="4">
    <source>
        <dbReference type="Proteomes" id="UP000335636"/>
    </source>
</evidence>
<name>A0A5E4AY38_MARMO</name>
<protein>
    <submittedName>
        <fullName evidence="3">Uncharacterized protein</fullName>
    </submittedName>
</protein>
<reference evidence="3 4" key="1">
    <citation type="submission" date="2019-04" db="EMBL/GenBank/DDBJ databases">
        <authorList>
            <person name="Alioto T."/>
            <person name="Alioto T."/>
        </authorList>
    </citation>
    <scope>NUCLEOTIDE SEQUENCE [LARGE SCALE GENOMIC DNA]</scope>
</reference>
<proteinExistence type="predicted"/>
<feature type="region of interest" description="Disordered" evidence="1">
    <location>
        <begin position="1"/>
        <end position="95"/>
    </location>
</feature>
<feature type="compositionally biased region" description="Pro residues" evidence="1">
    <location>
        <begin position="54"/>
        <end position="73"/>
    </location>
</feature>
<sequence length="118" mass="12268">MAAAPIQQNGTHTGVPIDLDPPDSRKRPLEAPPEAGSTKRTNTGGGYCFHLPAGPIPRRPPCFPPSRGPPSLPRPGHLQPGPGGSRAPSPAPAPSLAVPDTFPFLCLSFIKMATSFSE</sequence>
<reference evidence="2" key="2">
    <citation type="submission" date="2020-08" db="EMBL/GenBank/DDBJ databases">
        <authorList>
            <person name="Shumante A."/>
            <person name="Zimin A.V."/>
            <person name="Puiu D."/>
            <person name="Salzberg S.L."/>
        </authorList>
    </citation>
    <scope>NUCLEOTIDE SEQUENCE</scope>
    <source>
        <strain evidence="2">WC2-LM</strain>
        <tissue evidence="2">Liver</tissue>
    </source>
</reference>
<evidence type="ECO:0000313" key="2">
    <source>
        <dbReference type="EMBL" id="KAF7481176.1"/>
    </source>
</evidence>
<dbReference type="AlphaFoldDB" id="A0A5E4AY38"/>
<gene>
    <name evidence="2" type="ORF">GHT09_007477</name>
    <name evidence="3" type="ORF">MONAX_5E030115</name>
</gene>
<dbReference type="EMBL" id="CABDUW010000182">
    <property type="protein sequence ID" value="VTJ61740.1"/>
    <property type="molecule type" value="Genomic_DNA"/>
</dbReference>
<keyword evidence="4" id="KW-1185">Reference proteome</keyword>
<accession>A0A5E4AY38</accession>
<dbReference type="EMBL" id="WJEC01000748">
    <property type="protein sequence ID" value="KAF7481176.1"/>
    <property type="molecule type" value="Genomic_DNA"/>
</dbReference>
<evidence type="ECO:0000313" key="3">
    <source>
        <dbReference type="EMBL" id="VTJ61740.1"/>
    </source>
</evidence>
<feature type="compositionally biased region" description="Polar residues" evidence="1">
    <location>
        <begin position="1"/>
        <end position="12"/>
    </location>
</feature>
<evidence type="ECO:0000256" key="1">
    <source>
        <dbReference type="SAM" id="MobiDB-lite"/>
    </source>
</evidence>